<dbReference type="InterPro" id="IPR018612">
    <property type="entry name" value="NSRP1_N"/>
</dbReference>
<protein>
    <recommendedName>
        <fullName evidence="4">Nuclear speckle splicing regulatory protein 1 N-terminal domain-containing protein</fullName>
    </recommendedName>
</protein>
<dbReference type="AlphaFoldDB" id="A0A507CVR1"/>
<reference evidence="7 8" key="1">
    <citation type="journal article" date="2019" name="Sci. Rep.">
        <title>Comparative genomics of chytrid fungi reveal insights into the obligate biotrophic and pathogenic lifestyle of Synchytrium endobioticum.</title>
        <authorList>
            <person name="van de Vossenberg B.T.L.H."/>
            <person name="Warris S."/>
            <person name="Nguyen H.D.T."/>
            <person name="van Gent-Pelzer M.P.E."/>
            <person name="Joly D.L."/>
            <person name="van de Geest H.C."/>
            <person name="Bonants P.J.M."/>
            <person name="Smith D.S."/>
            <person name="Levesque C.A."/>
            <person name="van der Lee T.A.J."/>
        </authorList>
    </citation>
    <scope>NUCLEOTIDE SEQUENCE [LARGE SCALE GENOMIC DNA]</scope>
    <source>
        <strain evidence="6 8">LEV6574</strain>
        <strain evidence="5 7">MB42</strain>
    </source>
</reference>
<feature type="region of interest" description="Disordered" evidence="3">
    <location>
        <begin position="1"/>
        <end position="25"/>
    </location>
</feature>
<dbReference type="VEuPathDB" id="FungiDB:SeMB42_g04793"/>
<feature type="compositionally biased region" description="Polar residues" evidence="3">
    <location>
        <begin position="59"/>
        <end position="73"/>
    </location>
</feature>
<evidence type="ECO:0000313" key="5">
    <source>
        <dbReference type="EMBL" id="TPX43254.1"/>
    </source>
</evidence>
<feature type="region of interest" description="Disordered" evidence="3">
    <location>
        <begin position="292"/>
        <end position="392"/>
    </location>
</feature>
<organism evidence="5 7">
    <name type="scientific">Synchytrium endobioticum</name>
    <dbReference type="NCBI Taxonomy" id="286115"/>
    <lineage>
        <taxon>Eukaryota</taxon>
        <taxon>Fungi</taxon>
        <taxon>Fungi incertae sedis</taxon>
        <taxon>Chytridiomycota</taxon>
        <taxon>Chytridiomycota incertae sedis</taxon>
        <taxon>Chytridiomycetes</taxon>
        <taxon>Synchytriales</taxon>
        <taxon>Synchytriaceae</taxon>
        <taxon>Synchytrium</taxon>
    </lineage>
</organism>
<dbReference type="Proteomes" id="UP000320475">
    <property type="component" value="Unassembled WGS sequence"/>
</dbReference>
<sequence>MESSPFNGKFGLIIPDKRKTPSASQAARIEFKKKLSKNPLFAGSQAFGNNDDDDEEELQCSTQATSGTSNHASKVNRELRAVHSARSAAIEQEHAKALEEDPSVFDYDGVYDTLKAAEDLKKKQRASGSNDSSTTDRKPRYMASLIKAAESRKLDLERAEERKVQREREAEGELYADKEQFVTAAFKARLEEMKRLEEEERRKEALESDVTKKKDLTGFYRDMLDRTTADRVTDINELKKIVGSISDGSGSKGNGKVTDGDDDSQLVKRAISTGQVQLNDSDEIVDKRQLLSAGLNVSRTKANELADEDLRQRDADIVERQRRQKQREEEEDARRRRRELEERKREQERRAQELIETQAREATENAKRRREDETKALAKKMAKKATESDISDAKARYLARMKAKAIDSGIGSNKKNADSGSD</sequence>
<comment type="caution">
    <text evidence="5">The sequence shown here is derived from an EMBL/GenBank/DDBJ whole genome shotgun (WGS) entry which is preliminary data.</text>
</comment>
<dbReference type="PANTHER" id="PTHR47845">
    <property type="entry name" value="NUCLEAR SPECKLE SPLICING REGULATORY PROTEIN 1 HOMOLOG"/>
    <property type="match status" value="1"/>
</dbReference>
<dbReference type="EMBL" id="QEAM01000039">
    <property type="protein sequence ID" value="TPX49142.1"/>
    <property type="molecule type" value="Genomic_DNA"/>
</dbReference>
<evidence type="ECO:0000256" key="1">
    <source>
        <dbReference type="ARBA" id="ARBA00010126"/>
    </source>
</evidence>
<dbReference type="GO" id="GO:0000381">
    <property type="term" value="P:regulation of alternative mRNA splicing, via spliceosome"/>
    <property type="evidence" value="ECO:0007669"/>
    <property type="project" value="InterPro"/>
</dbReference>
<feature type="region of interest" description="Disordered" evidence="3">
    <location>
        <begin position="41"/>
        <end position="102"/>
    </location>
</feature>
<dbReference type="EMBL" id="QEAN01000205">
    <property type="protein sequence ID" value="TPX43254.1"/>
    <property type="molecule type" value="Genomic_DNA"/>
</dbReference>
<feature type="compositionally biased region" description="Basic and acidic residues" evidence="3">
    <location>
        <begin position="301"/>
        <end position="376"/>
    </location>
</feature>
<evidence type="ECO:0000313" key="7">
    <source>
        <dbReference type="Proteomes" id="UP000317494"/>
    </source>
</evidence>
<gene>
    <name evidence="6" type="ORF">SeLEV6574_g01631</name>
    <name evidence="5" type="ORF">SeMB42_g04793</name>
</gene>
<feature type="region of interest" description="Disordered" evidence="3">
    <location>
        <begin position="118"/>
        <end position="143"/>
    </location>
</feature>
<feature type="domain" description="Nuclear speckle splicing regulatory protein 1 N-terminal" evidence="4">
    <location>
        <begin position="91"/>
        <end position="214"/>
    </location>
</feature>
<evidence type="ECO:0000256" key="2">
    <source>
        <dbReference type="ARBA" id="ARBA00023054"/>
    </source>
</evidence>
<evidence type="ECO:0000313" key="6">
    <source>
        <dbReference type="EMBL" id="TPX49142.1"/>
    </source>
</evidence>
<dbReference type="OrthoDB" id="446635at2759"/>
<comment type="similarity">
    <text evidence="1">Belongs to the NSRP1 family.</text>
</comment>
<feature type="region of interest" description="Disordered" evidence="3">
    <location>
        <begin position="241"/>
        <end position="268"/>
    </location>
</feature>
<evidence type="ECO:0000256" key="3">
    <source>
        <dbReference type="SAM" id="MobiDB-lite"/>
    </source>
</evidence>
<dbReference type="InterPro" id="IPR053246">
    <property type="entry name" value="NS_splicing_regulatory_protein"/>
</dbReference>
<dbReference type="STRING" id="286115.A0A507CVR1"/>
<proteinExistence type="inferred from homology"/>
<name>A0A507CVR1_9FUNG</name>
<evidence type="ECO:0000259" key="4">
    <source>
        <dbReference type="Pfam" id="PF09745"/>
    </source>
</evidence>
<dbReference type="PANTHER" id="PTHR47845:SF1">
    <property type="entry name" value="NUCLEAR SPECKLE SPLICING REGULATORY PROTEIN 1 HOMOLOG"/>
    <property type="match status" value="1"/>
</dbReference>
<dbReference type="Pfam" id="PF09745">
    <property type="entry name" value="NSRP1_N"/>
    <property type="match status" value="1"/>
</dbReference>
<keyword evidence="2" id="KW-0175">Coiled coil</keyword>
<keyword evidence="7" id="KW-1185">Reference proteome</keyword>
<dbReference type="Proteomes" id="UP000317494">
    <property type="component" value="Unassembled WGS sequence"/>
</dbReference>
<evidence type="ECO:0000313" key="8">
    <source>
        <dbReference type="Proteomes" id="UP000320475"/>
    </source>
</evidence>
<accession>A0A507CVR1</accession>